<gene>
    <name evidence="9" type="ORF">CVLEPA_LOCUS2467</name>
</gene>
<feature type="domain" description="Sema" evidence="8">
    <location>
        <begin position="35"/>
        <end position="515"/>
    </location>
</feature>
<evidence type="ECO:0000256" key="7">
    <source>
        <dbReference type="SAM" id="SignalP"/>
    </source>
</evidence>
<feature type="compositionally biased region" description="Low complexity" evidence="5">
    <location>
        <begin position="1062"/>
        <end position="1074"/>
    </location>
</feature>
<comment type="caution">
    <text evidence="9">The sequence shown here is derived from an EMBL/GenBank/DDBJ whole genome shotgun (WGS) entry which is preliminary data.</text>
</comment>
<feature type="signal peptide" evidence="7">
    <location>
        <begin position="1"/>
        <end position="25"/>
    </location>
</feature>
<feature type="compositionally biased region" description="Polar residues" evidence="5">
    <location>
        <begin position="987"/>
        <end position="997"/>
    </location>
</feature>
<accession>A0ABP0F3D7</accession>
<feature type="compositionally biased region" description="Basic and acidic residues" evidence="5">
    <location>
        <begin position="683"/>
        <end position="694"/>
    </location>
</feature>
<dbReference type="Gene3D" id="3.30.1680.10">
    <property type="entry name" value="ligand-binding face of the semaphorins, domain 2"/>
    <property type="match status" value="1"/>
</dbReference>
<dbReference type="Pfam" id="PF01403">
    <property type="entry name" value="Sema"/>
    <property type="match status" value="1"/>
</dbReference>
<reference evidence="9 10" key="1">
    <citation type="submission" date="2024-02" db="EMBL/GenBank/DDBJ databases">
        <authorList>
            <person name="Daric V."/>
            <person name="Darras S."/>
        </authorList>
    </citation>
    <scope>NUCLEOTIDE SEQUENCE [LARGE SCALE GENOMIC DNA]</scope>
</reference>
<dbReference type="SMART" id="SM00423">
    <property type="entry name" value="PSI"/>
    <property type="match status" value="1"/>
</dbReference>
<feature type="compositionally biased region" description="Basic and acidic residues" evidence="5">
    <location>
        <begin position="1050"/>
        <end position="1061"/>
    </location>
</feature>
<comment type="similarity">
    <text evidence="1">Belongs to the semaphorin family.</text>
</comment>
<keyword evidence="10" id="KW-1185">Reference proteome</keyword>
<dbReference type="Gene3D" id="2.130.10.10">
    <property type="entry name" value="YVTN repeat-like/Quinoprotein amine dehydrogenase"/>
    <property type="match status" value="1"/>
</dbReference>
<evidence type="ECO:0000256" key="4">
    <source>
        <dbReference type="PROSITE-ProRule" id="PRU00352"/>
    </source>
</evidence>
<feature type="region of interest" description="Disordered" evidence="5">
    <location>
        <begin position="786"/>
        <end position="830"/>
    </location>
</feature>
<evidence type="ECO:0000256" key="6">
    <source>
        <dbReference type="SAM" id="Phobius"/>
    </source>
</evidence>
<keyword evidence="6" id="KW-0472">Membrane</keyword>
<dbReference type="Proteomes" id="UP001642483">
    <property type="component" value="Unassembled WGS sequence"/>
</dbReference>
<feature type="compositionally biased region" description="Polar residues" evidence="5">
    <location>
        <begin position="787"/>
        <end position="796"/>
    </location>
</feature>
<feature type="chain" id="PRO_5045984887" description="Sema domain-containing protein" evidence="7">
    <location>
        <begin position="26"/>
        <end position="1088"/>
    </location>
</feature>
<feature type="region of interest" description="Disordered" evidence="5">
    <location>
        <begin position="961"/>
        <end position="1088"/>
    </location>
</feature>
<dbReference type="SUPFAM" id="SSF103575">
    <property type="entry name" value="Plexin repeat"/>
    <property type="match status" value="1"/>
</dbReference>
<keyword evidence="2" id="KW-1015">Disulfide bond</keyword>
<dbReference type="Gene3D" id="2.60.40.10">
    <property type="entry name" value="Immunoglobulins"/>
    <property type="match status" value="1"/>
</dbReference>
<keyword evidence="7" id="KW-0732">Signal</keyword>
<keyword evidence="6" id="KW-0812">Transmembrane</keyword>
<evidence type="ECO:0000256" key="3">
    <source>
        <dbReference type="ARBA" id="ARBA00023180"/>
    </source>
</evidence>
<dbReference type="InterPro" id="IPR016201">
    <property type="entry name" value="PSI"/>
</dbReference>
<organism evidence="9 10">
    <name type="scientific">Clavelina lepadiformis</name>
    <name type="common">Light-bulb sea squirt</name>
    <name type="synonym">Ascidia lepadiformis</name>
    <dbReference type="NCBI Taxonomy" id="159417"/>
    <lineage>
        <taxon>Eukaryota</taxon>
        <taxon>Metazoa</taxon>
        <taxon>Chordata</taxon>
        <taxon>Tunicata</taxon>
        <taxon>Ascidiacea</taxon>
        <taxon>Aplousobranchia</taxon>
        <taxon>Clavelinidae</taxon>
        <taxon>Clavelina</taxon>
    </lineage>
</organism>
<dbReference type="SUPFAM" id="SSF48726">
    <property type="entry name" value="Immunoglobulin"/>
    <property type="match status" value="1"/>
</dbReference>
<dbReference type="InterPro" id="IPR013783">
    <property type="entry name" value="Ig-like_fold"/>
</dbReference>
<dbReference type="SUPFAM" id="SSF101912">
    <property type="entry name" value="Sema domain"/>
    <property type="match status" value="1"/>
</dbReference>
<evidence type="ECO:0000256" key="1">
    <source>
        <dbReference type="ARBA" id="ARBA00009492"/>
    </source>
</evidence>
<sequence>MLESGRFFRSITPCLLLTCFTLVLPSKTQKEESPYVKVSATDIETSRFSSSNASSYKSIRLHNDVLYIGGRGTLYRQNPGKISQQLYPPIEWKTSESKSTCLQLPQGNEENCDNYIQTIQPYNRTHMLLCGTMALSPKNIFLHIESGNLLEDGVVRTPLCSVDPMDGVTSLLASEGGEISSIVGTTRRQVRGFMNIVKNLPDASMLRTSNGEGKMIEESAKFVSSFIANDTMDGHVMKKLYFLFGEDTLELGSNSGSNSFGARIAQVCANDIGGELDSTKFTSFLKVSLICQTNDKNPYTFDVITSATLSDGILFGTFTTSSETFRNSAVCAFKLKDIQDALHSDSFWEKDKTSGNYKKVQNSHKDVGSAGTCSYPGYGGRPDASSKSFPSEFVDFVSSHPLVASPVTPSYLGSQPRTGSSYQHNGVLLARSGKFSKIAVNSFSAADGRTYNILFVGTETGDVMKVISLNKDSGMETILLAQYHLSEEEITDLVLSSEDNRLYVETKSQVMQIPTGNCEIYTKSCEFCDPCRMCVLARDPMCAWNPAINMCVFVDSEIDRSGLVQDVTAANPSICGTLAATVNLTAKLPPFGSSVILGKAVTSPSIHVSWFHLVDNNKQSISDSDEYHITSDWRLEIRSFQESDVGTYLSEYHVGDAMVGSETTVYSNGDDTKDHTVTITDDKTTTTTTDDKKSTPAVNNNSSINGTDGNDYTTPSPEYTGQPAILSGGAIAGFVFLVLLVALVVAALVFFLRSRRRLCFSSGKEKTYKPGENLKNHDATDAVSFAKDTNNSNNVNSKKHLNQSEEEEKLIGTRPDNPVTPPGLQKKKVAAVPPYRNDAVITRPNIPYIDDDVQMRKPPKRTKSIPPQDLRVKFGDDRVLKCNSIHRHKGRGTWFIEVDLPDDMEIDGEGVTSDLSNLGSDIFDKVSPRSPLTNLSSRSDEQDLRSAWGIEDLTVAQKAQFESGDTDSDSTLRASNSTLKQIDRGSGDSSLTSTPRQNVPLEVLQSSYKPNSHRKNKRRVEQQDPLSNPPHHPSEHLSSSMNPPPTILDSHLRRESARSDKSPTSTASSSSASSEKYHTAPPSPVRTV</sequence>
<dbReference type="SMART" id="SM00630">
    <property type="entry name" value="Sema"/>
    <property type="match status" value="1"/>
</dbReference>
<keyword evidence="6" id="KW-1133">Transmembrane helix</keyword>
<evidence type="ECO:0000256" key="5">
    <source>
        <dbReference type="SAM" id="MobiDB-lite"/>
    </source>
</evidence>
<dbReference type="InterPro" id="IPR036352">
    <property type="entry name" value="Semap_dom_sf"/>
</dbReference>
<dbReference type="InterPro" id="IPR001627">
    <property type="entry name" value="Semap_dom"/>
</dbReference>
<evidence type="ECO:0000313" key="10">
    <source>
        <dbReference type="Proteomes" id="UP001642483"/>
    </source>
</evidence>
<evidence type="ECO:0000256" key="2">
    <source>
        <dbReference type="ARBA" id="ARBA00023157"/>
    </source>
</evidence>
<keyword evidence="3" id="KW-0325">Glycoprotein</keyword>
<comment type="caution">
    <text evidence="4">Lacks conserved residue(s) required for the propagation of feature annotation.</text>
</comment>
<dbReference type="PANTHER" id="PTHR11036:SF127">
    <property type="entry name" value="SEMAPHORIN-1A"/>
    <property type="match status" value="1"/>
</dbReference>
<protein>
    <recommendedName>
        <fullName evidence="8">Sema domain-containing protein</fullName>
    </recommendedName>
</protein>
<feature type="transmembrane region" description="Helical" evidence="6">
    <location>
        <begin position="724"/>
        <end position="752"/>
    </location>
</feature>
<evidence type="ECO:0000313" key="9">
    <source>
        <dbReference type="EMBL" id="CAK8672782.1"/>
    </source>
</evidence>
<feature type="region of interest" description="Disordered" evidence="5">
    <location>
        <begin position="683"/>
        <end position="716"/>
    </location>
</feature>
<feature type="compositionally biased region" description="Polar residues" evidence="5">
    <location>
        <begin position="696"/>
        <end position="716"/>
    </location>
</feature>
<dbReference type="InterPro" id="IPR036179">
    <property type="entry name" value="Ig-like_dom_sf"/>
</dbReference>
<feature type="compositionally biased region" description="Polar residues" evidence="5">
    <location>
        <begin position="969"/>
        <end position="980"/>
    </location>
</feature>
<evidence type="ECO:0000259" key="8">
    <source>
        <dbReference type="PROSITE" id="PS51004"/>
    </source>
</evidence>
<dbReference type="InterPro" id="IPR027231">
    <property type="entry name" value="Semaphorin"/>
</dbReference>
<dbReference type="PROSITE" id="PS51004">
    <property type="entry name" value="SEMA"/>
    <property type="match status" value="1"/>
</dbReference>
<proteinExistence type="inferred from homology"/>
<dbReference type="EMBL" id="CAWYQH010000001">
    <property type="protein sequence ID" value="CAK8672782.1"/>
    <property type="molecule type" value="Genomic_DNA"/>
</dbReference>
<name>A0ABP0F3D7_CLALP</name>
<dbReference type="PANTHER" id="PTHR11036">
    <property type="entry name" value="SEMAPHORIN"/>
    <property type="match status" value="1"/>
</dbReference>
<dbReference type="InterPro" id="IPR015943">
    <property type="entry name" value="WD40/YVTN_repeat-like_dom_sf"/>
</dbReference>